<dbReference type="PANTHER" id="PTHR34218">
    <property type="entry name" value="PEPTIDASE S45 PENICILLIN AMIDASE"/>
    <property type="match status" value="1"/>
</dbReference>
<dbReference type="MEROPS" id="S45.002"/>
<dbReference type="CDD" id="cd01936">
    <property type="entry name" value="Ntn_CA"/>
    <property type="match status" value="1"/>
</dbReference>
<dbReference type="InterPro" id="IPR029055">
    <property type="entry name" value="Ntn_hydrolases_N"/>
</dbReference>
<keyword evidence="4" id="KW-0865">Zymogen</keyword>
<dbReference type="InterPro" id="IPR014395">
    <property type="entry name" value="Pen/GL7ACA/AHL_acylase"/>
</dbReference>
<dbReference type="KEGG" id="srm:SRM_01323"/>
<protein>
    <submittedName>
        <fullName evidence="8">Penicillin amidase superfamily</fullName>
    </submittedName>
</protein>
<feature type="signal peptide" evidence="7">
    <location>
        <begin position="1"/>
        <end position="18"/>
    </location>
</feature>
<dbReference type="GO" id="GO:0016811">
    <property type="term" value="F:hydrolase activity, acting on carbon-nitrogen (but not peptide) bonds, in linear amides"/>
    <property type="evidence" value="ECO:0007669"/>
    <property type="project" value="InterPro"/>
</dbReference>
<feature type="binding site" evidence="6">
    <location>
        <position position="260"/>
    </location>
    <ligand>
        <name>Ca(2+)</name>
        <dbReference type="ChEBI" id="CHEBI:29108"/>
    </ligand>
</feature>
<evidence type="ECO:0000256" key="2">
    <source>
        <dbReference type="ARBA" id="ARBA00022729"/>
    </source>
</evidence>
<dbReference type="InterPro" id="IPR043147">
    <property type="entry name" value="Penicillin_amidase_A-knob"/>
</dbReference>
<feature type="binding site" evidence="6">
    <location>
        <position position="257"/>
    </location>
    <ligand>
        <name>Ca(2+)</name>
        <dbReference type="ChEBI" id="CHEBI:29108"/>
    </ligand>
</feature>
<sequence>MRVLTARRASLAPAIALALLVAAGLSGCGVGQGPDETEILWDTWGVPHVYSSNTDSLMYAFGWAQMRAHGDRVLRLYGEARGRAAEYWGAEHLASDRRVRTLELPEHARRWAGNQDMPFGGYVEAFVAGMNAYAEAHPDRISESRTAVLPVKPRDVFAHTLRTVHATFVAGRDLRQAQRWRRAGSNAWAVGPSRSASGNAMLLTNPHLSWGDRFTWFEAQLTGPDIDAYGAALLGMPFPAVAFNDHLGWTHTVNPIDASDLYRLPLAGDGYRWNGRVRPFNTDTKVLKVKQPDGSLRADTLTVRRSVHGPVVGQRDGAALALRIAGLTQSKLFEQYWRMLRATNLSQFEAALRRQQMPMFNTVYADEDGHILYHFGGRVPERDRGGWSYWQGVVPGDTSATLWNAVHDYEDLPRVVDPPSGWVQNANEPPFTSTLPPRVDSAEVPGYMTPRAPAKSAYMFRPQRSIEMLEGDSSITFAELQAYKNDTRMLAADRLLDDLLPAARASDRERARRAADVLAEWDRTADAASQGSVLFARWLRAMVGGAEAPFATPYRPSAPRTTPDGLADPEAAVQTLAEAAQTVEDRHDSLDVPWGAVHRLVGPEGSYPASGGDGLFGLFRVLRFDEMEGGRRRATFGDSYVALTEFTEEGPRAKAVLPYGNASQPGSPHRGDQLQLYAEKKMRPVWHSRDSVRAHLERRVTF</sequence>
<keyword evidence="2 7" id="KW-0732">Signal</keyword>
<comment type="similarity">
    <text evidence="1">Belongs to the peptidase S45 family.</text>
</comment>
<comment type="cofactor">
    <cofactor evidence="6">
        <name>Ca(2+)</name>
        <dbReference type="ChEBI" id="CHEBI:29108"/>
    </cofactor>
    <text evidence="6">Binds 1 Ca(2+) ion per dimer.</text>
</comment>
<dbReference type="Gene3D" id="1.10.1400.10">
    <property type="match status" value="1"/>
</dbReference>
<dbReference type="HOGENOM" id="CLU_021155_0_0_10"/>
<dbReference type="GO" id="GO:0046872">
    <property type="term" value="F:metal ion binding"/>
    <property type="evidence" value="ECO:0007669"/>
    <property type="project" value="UniProtKB-KW"/>
</dbReference>
<keyword evidence="6" id="KW-0106">Calcium</keyword>
<keyword evidence="3" id="KW-0378">Hydrolase</keyword>
<dbReference type="Gene3D" id="2.30.120.10">
    <property type="match status" value="1"/>
</dbReference>
<reference evidence="9" key="2">
    <citation type="submission" date="2010-04" db="EMBL/GenBank/DDBJ databases">
        <title>Genome sequence of Salinibacter ruber M8.</title>
        <authorList>
            <consortium name="Genoscope"/>
        </authorList>
    </citation>
    <scope>NUCLEOTIDE SEQUENCE [LARGE SCALE GENOMIC DNA]</scope>
    <source>
        <strain evidence="9">M8</strain>
    </source>
</reference>
<dbReference type="GO" id="GO:0017000">
    <property type="term" value="P:antibiotic biosynthetic process"/>
    <property type="evidence" value="ECO:0007669"/>
    <property type="project" value="InterPro"/>
</dbReference>
<dbReference type="Gene3D" id="1.10.439.10">
    <property type="entry name" value="Penicillin Amidohydrolase, domain 1"/>
    <property type="match status" value="1"/>
</dbReference>
<dbReference type="InterPro" id="IPR043146">
    <property type="entry name" value="Penicillin_amidase_N_B-knob"/>
</dbReference>
<dbReference type="PATRIC" id="fig|761659.10.peg.1457"/>
<dbReference type="PIRSF" id="PIRSF001227">
    <property type="entry name" value="Pen_acylase"/>
    <property type="match status" value="1"/>
</dbReference>
<evidence type="ECO:0000256" key="3">
    <source>
        <dbReference type="ARBA" id="ARBA00022801"/>
    </source>
</evidence>
<dbReference type="Proteomes" id="UP000000933">
    <property type="component" value="Chromosome"/>
</dbReference>
<evidence type="ECO:0000256" key="4">
    <source>
        <dbReference type="ARBA" id="ARBA00023145"/>
    </source>
</evidence>
<name>D5H889_SALRM</name>
<reference evidence="8 9" key="1">
    <citation type="journal article" date="2010" name="ISME J.">
        <title>Fine-scale evolution: genomic, phenotypic and ecological differentiation in two coexisting Salinibacter ruber strains.</title>
        <authorList>
            <person name="Pena A."/>
            <person name="Teeling H."/>
            <person name="Huerta-Cepas J."/>
            <person name="Santos F."/>
            <person name="Yarza P."/>
            <person name="Brito-Echeverria J."/>
            <person name="Lucio M."/>
            <person name="Schmitt-Kopplin P."/>
            <person name="Meseguer I."/>
            <person name="Schenowitz C."/>
            <person name="Dossat C."/>
            <person name="Barbe V."/>
            <person name="Dopazo J."/>
            <person name="Rossello-Mora R."/>
            <person name="Schuler M."/>
            <person name="Glockner F.O."/>
            <person name="Amann R."/>
            <person name="Gabaldon T."/>
            <person name="Anton J."/>
        </authorList>
    </citation>
    <scope>NUCLEOTIDE SEQUENCE [LARGE SCALE GENOMIC DNA]</scope>
    <source>
        <strain evidence="8 9">M8</strain>
    </source>
</reference>
<organism evidence="8 9">
    <name type="scientific">Salinibacter ruber (strain M8)</name>
    <dbReference type="NCBI Taxonomy" id="761659"/>
    <lineage>
        <taxon>Bacteria</taxon>
        <taxon>Pseudomonadati</taxon>
        <taxon>Rhodothermota</taxon>
        <taxon>Rhodothermia</taxon>
        <taxon>Rhodothermales</taxon>
        <taxon>Salinibacteraceae</taxon>
        <taxon>Salinibacter</taxon>
    </lineage>
</organism>
<dbReference type="PANTHER" id="PTHR34218:SF3">
    <property type="entry name" value="ACYL-HOMOSERINE LACTONE ACYLASE PVDQ"/>
    <property type="match status" value="1"/>
</dbReference>
<feature type="active site" description="Nucleophile" evidence="5">
    <location>
        <position position="185"/>
    </location>
</feature>
<dbReference type="Gene3D" id="3.60.20.10">
    <property type="entry name" value="Glutamine Phosphoribosylpyrophosphate, subunit 1, domain 1"/>
    <property type="match status" value="1"/>
</dbReference>
<evidence type="ECO:0000256" key="7">
    <source>
        <dbReference type="SAM" id="SignalP"/>
    </source>
</evidence>
<dbReference type="InterPro" id="IPR023343">
    <property type="entry name" value="Penicillin_amidase_dom1"/>
</dbReference>
<feature type="chain" id="PRO_5003072599" evidence="7">
    <location>
        <begin position="19"/>
        <end position="702"/>
    </location>
</feature>
<evidence type="ECO:0000256" key="5">
    <source>
        <dbReference type="PIRSR" id="PIRSR001227-1"/>
    </source>
</evidence>
<dbReference type="AlphaFoldDB" id="D5H889"/>
<accession>D5H889</accession>
<evidence type="ECO:0000256" key="1">
    <source>
        <dbReference type="ARBA" id="ARBA00006586"/>
    </source>
</evidence>
<keyword evidence="6" id="KW-0479">Metal-binding</keyword>
<evidence type="ECO:0000313" key="9">
    <source>
        <dbReference type="Proteomes" id="UP000000933"/>
    </source>
</evidence>
<evidence type="ECO:0000256" key="6">
    <source>
        <dbReference type="PIRSR" id="PIRSR001227-2"/>
    </source>
</evidence>
<dbReference type="EMBL" id="FP565814">
    <property type="protein sequence ID" value="CBH24244.1"/>
    <property type="molecule type" value="Genomic_DNA"/>
</dbReference>
<dbReference type="PROSITE" id="PS51257">
    <property type="entry name" value="PROKAR_LIPOPROTEIN"/>
    <property type="match status" value="1"/>
</dbReference>
<proteinExistence type="inferred from homology"/>
<gene>
    <name evidence="8" type="ordered locus">SRM_01323</name>
</gene>
<dbReference type="InterPro" id="IPR002692">
    <property type="entry name" value="S45"/>
</dbReference>
<evidence type="ECO:0000313" key="8">
    <source>
        <dbReference type="EMBL" id="CBH24244.1"/>
    </source>
</evidence>
<dbReference type="SUPFAM" id="SSF56235">
    <property type="entry name" value="N-terminal nucleophile aminohydrolases (Ntn hydrolases)"/>
    <property type="match status" value="1"/>
</dbReference>
<dbReference type="Pfam" id="PF01804">
    <property type="entry name" value="Penicil_amidase"/>
    <property type="match status" value="1"/>
</dbReference>